<protein>
    <submittedName>
        <fullName evidence="5">Uncharacterized protein</fullName>
    </submittedName>
</protein>
<feature type="repeat" description="ANK" evidence="3">
    <location>
        <begin position="429"/>
        <end position="461"/>
    </location>
</feature>
<proteinExistence type="predicted"/>
<feature type="compositionally biased region" description="Low complexity" evidence="4">
    <location>
        <begin position="304"/>
        <end position="317"/>
    </location>
</feature>
<dbReference type="Gene3D" id="1.25.40.20">
    <property type="entry name" value="Ankyrin repeat-containing domain"/>
    <property type="match status" value="4"/>
</dbReference>
<reference evidence="6" key="1">
    <citation type="journal article" date="2016" name="Genome Announc.">
        <title>Draft genome sequences of fungus Aspergillus calidoustus.</title>
        <authorList>
            <person name="Horn F."/>
            <person name="Linde J."/>
            <person name="Mattern D.J."/>
            <person name="Walther G."/>
            <person name="Guthke R."/>
            <person name="Scherlach K."/>
            <person name="Martin K."/>
            <person name="Brakhage A.A."/>
            <person name="Petzke L."/>
            <person name="Valiante V."/>
        </authorList>
    </citation>
    <scope>NUCLEOTIDE SEQUENCE [LARGE SCALE GENOMIC DNA]</scope>
    <source>
        <strain evidence="6">SF006504</strain>
    </source>
</reference>
<feature type="region of interest" description="Disordered" evidence="4">
    <location>
        <begin position="270"/>
        <end position="328"/>
    </location>
</feature>
<name>A0A0U5HIF5_ASPCI</name>
<sequence length="909" mass="99316">MPAPAEEAIRAVSAMATQLGNQISVHMLNYISTTKDLPSGFRELSHTFLDTCRTLWAIEAGVTELASANRALPEVIITEVEKKFVAAYADFQHLEKLILKLVQYEHRGTWGKLQRGLHRPNQELHRIHDSLKKTNETLQISGMAFHWSLGEARPEESVGIGYASLAAALDRIAKGRSAMAIDKVNPIELDRSARSQSPSHMQSSNSLRSSNSSPSVPPKDSVGSPNRARYAPVEERESLSQEDPQSLADDMSSILSLNTFLVSGREGEKFGSIDHRSAPPRTTSRPVVTTSSVSDVYTRQNGDSSPLRSSPSQSGRPMADSLPRAQVDGHIPRNSLTFAIRGRNYARLEQLLNSGVSPDTQDDIHPLVEAVSQRDMESMRLLLFYKADPDLPNAQGKTPLLLAVEQSYMEEAVLLLKFGADANYRSNTEHDSPLQCAVANKNTDMTQTLLAHGANPNQETRSETTLLIQAIRDRAPAPLIALLLEGGCDANRKDNFGKTALCEAVQSNQPTLVTTLLDHAANPNLPGPEHALWSAVYRPDCLRILLARGADIHKAPGLMEQATSVNSIDAVRVLLDAGVDPNLKKDGIYTPLCSAIRDDRPDIIALLLSHPTHKADPNLMASEYPAWKCITHNRLHFLPDLLAAGVDLHTPPGIAECAVAHNNMKALTWLVEHGRVNLNDRNSLGHTALTTAIREDKPDTVKWLLAHGADANLRGQDWPIYMATKSPALLRLLLPSIKSLAAHKGVVEKAVHANQLESIKLLLAAGASPEWKNGGVFSPLTTALRERHTEIVSYLLESKSNGGASADPNAPGEHLPLVKAIRRCPENGDFSMIELLLEKGADPNKCYREWNAIMQAIENRDLRLLRLLIGKGGPVDFEVTDDAGRNVLEMAEMEGWAEGVQVLKEGGGK</sequence>
<dbReference type="OMA" id="PNKVYRG"/>
<dbReference type="PROSITE" id="PS50297">
    <property type="entry name" value="ANK_REP_REGION"/>
    <property type="match status" value="3"/>
</dbReference>
<evidence type="ECO:0000313" key="5">
    <source>
        <dbReference type="EMBL" id="CEN61272.1"/>
    </source>
</evidence>
<dbReference type="PROSITE" id="PS50088">
    <property type="entry name" value="ANK_REPEAT"/>
    <property type="match status" value="3"/>
</dbReference>
<feature type="compositionally biased region" description="Low complexity" evidence="4">
    <location>
        <begin position="279"/>
        <end position="294"/>
    </location>
</feature>
<feature type="repeat" description="ANK" evidence="3">
    <location>
        <begin position="395"/>
        <end position="427"/>
    </location>
</feature>
<accession>A0A0U5HIF5</accession>
<dbReference type="SMART" id="SM00248">
    <property type="entry name" value="ANK"/>
    <property type="match status" value="12"/>
</dbReference>
<evidence type="ECO:0000313" key="6">
    <source>
        <dbReference type="Proteomes" id="UP000054771"/>
    </source>
</evidence>
<dbReference type="Proteomes" id="UP000054771">
    <property type="component" value="Unassembled WGS sequence"/>
</dbReference>
<dbReference type="PANTHER" id="PTHR24198">
    <property type="entry name" value="ANKYRIN REPEAT AND PROTEIN KINASE DOMAIN-CONTAINING PROTEIN"/>
    <property type="match status" value="1"/>
</dbReference>
<evidence type="ECO:0000256" key="3">
    <source>
        <dbReference type="PROSITE-ProRule" id="PRU00023"/>
    </source>
</evidence>
<dbReference type="SUPFAM" id="SSF48403">
    <property type="entry name" value="Ankyrin repeat"/>
    <property type="match status" value="2"/>
</dbReference>
<dbReference type="EMBL" id="CDMC01000006">
    <property type="protein sequence ID" value="CEN61272.1"/>
    <property type="molecule type" value="Genomic_DNA"/>
</dbReference>
<organism evidence="5 6">
    <name type="scientific">Aspergillus calidoustus</name>
    <dbReference type="NCBI Taxonomy" id="454130"/>
    <lineage>
        <taxon>Eukaryota</taxon>
        <taxon>Fungi</taxon>
        <taxon>Dikarya</taxon>
        <taxon>Ascomycota</taxon>
        <taxon>Pezizomycotina</taxon>
        <taxon>Eurotiomycetes</taxon>
        <taxon>Eurotiomycetidae</taxon>
        <taxon>Eurotiales</taxon>
        <taxon>Aspergillaceae</taxon>
        <taxon>Aspergillus</taxon>
        <taxon>Aspergillus subgen. Nidulantes</taxon>
    </lineage>
</organism>
<dbReference type="OrthoDB" id="20872at2759"/>
<gene>
    <name evidence="5" type="ORF">ASPCAL07934</name>
</gene>
<dbReference type="InterPro" id="IPR036770">
    <property type="entry name" value="Ankyrin_rpt-contain_sf"/>
</dbReference>
<keyword evidence="2 3" id="KW-0040">ANK repeat</keyword>
<dbReference type="Pfam" id="PF12796">
    <property type="entry name" value="Ank_2"/>
    <property type="match status" value="4"/>
</dbReference>
<evidence type="ECO:0000256" key="2">
    <source>
        <dbReference type="ARBA" id="ARBA00023043"/>
    </source>
</evidence>
<keyword evidence="1" id="KW-0677">Repeat</keyword>
<feature type="compositionally biased region" description="Low complexity" evidence="4">
    <location>
        <begin position="194"/>
        <end position="225"/>
    </location>
</feature>
<feature type="repeat" description="ANK" evidence="3">
    <location>
        <begin position="684"/>
        <end position="716"/>
    </location>
</feature>
<feature type="region of interest" description="Disordered" evidence="4">
    <location>
        <begin position="192"/>
        <end position="247"/>
    </location>
</feature>
<keyword evidence="6" id="KW-1185">Reference proteome</keyword>
<dbReference type="InterPro" id="IPR002110">
    <property type="entry name" value="Ankyrin_rpt"/>
</dbReference>
<evidence type="ECO:0000256" key="1">
    <source>
        <dbReference type="ARBA" id="ARBA00022737"/>
    </source>
</evidence>
<dbReference type="AlphaFoldDB" id="A0A0U5HIF5"/>
<dbReference type="PANTHER" id="PTHR24198:SF165">
    <property type="entry name" value="ANKYRIN REPEAT-CONTAINING PROTEIN-RELATED"/>
    <property type="match status" value="1"/>
</dbReference>
<evidence type="ECO:0000256" key="4">
    <source>
        <dbReference type="SAM" id="MobiDB-lite"/>
    </source>
</evidence>